<comment type="caution">
    <text evidence="21">The sequence shown here is derived from an EMBL/GenBank/DDBJ whole genome shotgun (WGS) entry which is preliminary data.</text>
</comment>
<dbReference type="GO" id="GO:0043161">
    <property type="term" value="P:proteasome-mediated ubiquitin-dependent protein catabolic process"/>
    <property type="evidence" value="ECO:0007669"/>
    <property type="project" value="TreeGrafter"/>
</dbReference>
<dbReference type="InterPro" id="IPR000306">
    <property type="entry name" value="Znf_FYVE"/>
</dbReference>
<dbReference type="Pfam" id="PF13637">
    <property type="entry name" value="Ank_4"/>
    <property type="match status" value="1"/>
</dbReference>
<evidence type="ECO:0000256" key="15">
    <source>
        <dbReference type="ARBA" id="ARBA00023228"/>
    </source>
</evidence>
<dbReference type="InterPro" id="IPR036770">
    <property type="entry name" value="Ankyrin_rpt-contain_sf"/>
</dbReference>
<evidence type="ECO:0000256" key="11">
    <source>
        <dbReference type="ARBA" id="ARBA00022771"/>
    </source>
</evidence>
<evidence type="ECO:0000313" key="21">
    <source>
        <dbReference type="EMBL" id="KAF9520709.1"/>
    </source>
</evidence>
<evidence type="ECO:0000256" key="6">
    <source>
        <dbReference type="ARBA" id="ARBA00012483"/>
    </source>
</evidence>
<evidence type="ECO:0000256" key="16">
    <source>
        <dbReference type="ARBA" id="ARBA00023288"/>
    </source>
</evidence>
<dbReference type="GO" id="GO:0005768">
    <property type="term" value="C:endosome"/>
    <property type="evidence" value="ECO:0007669"/>
    <property type="project" value="UniProtKB-SubCell"/>
</dbReference>
<keyword evidence="12" id="KW-0833">Ubl conjugation pathway</keyword>
<evidence type="ECO:0000256" key="18">
    <source>
        <dbReference type="SAM" id="MobiDB-lite"/>
    </source>
</evidence>
<evidence type="ECO:0000256" key="3">
    <source>
        <dbReference type="ARBA" id="ARBA00004177"/>
    </source>
</evidence>
<dbReference type="SMART" id="SM00184">
    <property type="entry name" value="RING"/>
    <property type="match status" value="2"/>
</dbReference>
<keyword evidence="7" id="KW-0808">Transferase</keyword>
<keyword evidence="22" id="KW-1185">Reference proteome</keyword>
<dbReference type="SMART" id="SM00064">
    <property type="entry name" value="FYVE"/>
    <property type="match status" value="1"/>
</dbReference>
<dbReference type="InterPro" id="IPR017455">
    <property type="entry name" value="Znf_FYVE-rel"/>
</dbReference>
<dbReference type="EC" id="2.3.2.27" evidence="6"/>
<dbReference type="GO" id="GO:0016020">
    <property type="term" value="C:membrane"/>
    <property type="evidence" value="ECO:0007669"/>
    <property type="project" value="UniProtKB-SubCell"/>
</dbReference>
<dbReference type="InterPro" id="IPR013083">
    <property type="entry name" value="Znf_RING/FYVE/PHD"/>
</dbReference>
<dbReference type="SUPFAM" id="SSF57903">
    <property type="entry name" value="FYVE/PHD zinc finger"/>
    <property type="match status" value="1"/>
</dbReference>
<protein>
    <recommendedName>
        <fullName evidence="6">RING-type E3 ubiquitin transferase</fullName>
        <ecNumber evidence="6">2.3.2.27</ecNumber>
    </recommendedName>
</protein>
<name>A0A9P6BB06_9AGAM</name>
<dbReference type="InterPro" id="IPR002110">
    <property type="entry name" value="Ankyrin_rpt"/>
</dbReference>
<dbReference type="Gene3D" id="3.30.40.10">
    <property type="entry name" value="Zinc/RING finger domain, C3HC4 (zinc finger)"/>
    <property type="match status" value="2"/>
</dbReference>
<comment type="subcellular location">
    <subcellularLocation>
        <location evidence="3">Endosome</location>
    </subcellularLocation>
    <subcellularLocation>
        <location evidence="4">Lysosome</location>
    </subcellularLocation>
    <subcellularLocation>
        <location evidence="2">Membrane</location>
        <topology evidence="2">Peripheral membrane protein</topology>
    </subcellularLocation>
</comment>
<comment type="pathway">
    <text evidence="5">Protein modification; protein ubiquitination.</text>
</comment>
<keyword evidence="11 17" id="KW-0863">Zinc-finger</keyword>
<evidence type="ECO:0000259" key="19">
    <source>
        <dbReference type="PROSITE" id="PS50089"/>
    </source>
</evidence>
<evidence type="ECO:0000256" key="12">
    <source>
        <dbReference type="ARBA" id="ARBA00022786"/>
    </source>
</evidence>
<evidence type="ECO:0000256" key="5">
    <source>
        <dbReference type="ARBA" id="ARBA00004906"/>
    </source>
</evidence>
<dbReference type="GO" id="GO:0061630">
    <property type="term" value="F:ubiquitin protein ligase activity"/>
    <property type="evidence" value="ECO:0007669"/>
    <property type="project" value="UniProtKB-EC"/>
</dbReference>
<dbReference type="SUPFAM" id="SSF48403">
    <property type="entry name" value="Ankyrin repeat"/>
    <property type="match status" value="1"/>
</dbReference>
<evidence type="ECO:0000256" key="1">
    <source>
        <dbReference type="ARBA" id="ARBA00000900"/>
    </source>
</evidence>
<keyword evidence="14" id="KW-0472">Membrane</keyword>
<evidence type="ECO:0000259" key="20">
    <source>
        <dbReference type="PROSITE" id="PS50178"/>
    </source>
</evidence>
<dbReference type="PANTHER" id="PTHR46661:SF4">
    <property type="entry name" value="RING-TYPE DOMAIN-CONTAINING PROTEIN"/>
    <property type="match status" value="1"/>
</dbReference>
<evidence type="ECO:0000256" key="8">
    <source>
        <dbReference type="ARBA" id="ARBA00022707"/>
    </source>
</evidence>
<keyword evidence="8" id="KW-0519">Myristate</keyword>
<feature type="region of interest" description="Disordered" evidence="18">
    <location>
        <begin position="409"/>
        <end position="451"/>
    </location>
</feature>
<dbReference type="OrthoDB" id="10057496at2759"/>
<evidence type="ECO:0000256" key="17">
    <source>
        <dbReference type="PROSITE-ProRule" id="PRU00175"/>
    </source>
</evidence>
<dbReference type="PROSITE" id="PS50089">
    <property type="entry name" value="ZF_RING_2"/>
    <property type="match status" value="1"/>
</dbReference>
<evidence type="ECO:0000313" key="22">
    <source>
        <dbReference type="Proteomes" id="UP000886523"/>
    </source>
</evidence>
<dbReference type="Gene3D" id="1.25.40.20">
    <property type="entry name" value="Ankyrin repeat-containing domain"/>
    <property type="match status" value="1"/>
</dbReference>
<evidence type="ECO:0000256" key="9">
    <source>
        <dbReference type="ARBA" id="ARBA00022723"/>
    </source>
</evidence>
<evidence type="ECO:0000256" key="2">
    <source>
        <dbReference type="ARBA" id="ARBA00004170"/>
    </source>
</evidence>
<dbReference type="EMBL" id="MU128910">
    <property type="protein sequence ID" value="KAF9520709.1"/>
    <property type="molecule type" value="Genomic_DNA"/>
</dbReference>
<dbReference type="InterPro" id="IPR051878">
    <property type="entry name" value="ZNRF_ubiq-protein_ligase"/>
</dbReference>
<feature type="non-terminal residue" evidence="21">
    <location>
        <position position="1"/>
    </location>
</feature>
<dbReference type="Pfam" id="PF13639">
    <property type="entry name" value="zf-RING_2"/>
    <property type="match status" value="1"/>
</dbReference>
<dbReference type="PANTHER" id="PTHR46661">
    <property type="entry name" value="E3 UBIQUITIN-PROTEIN LIGASE ZNRF1-LIKE PROTEIN"/>
    <property type="match status" value="1"/>
</dbReference>
<dbReference type="InterPro" id="IPR001841">
    <property type="entry name" value="Znf_RING"/>
</dbReference>
<keyword evidence="16" id="KW-0449">Lipoprotein</keyword>
<proteinExistence type="predicted"/>
<comment type="catalytic activity">
    <reaction evidence="1">
        <text>S-ubiquitinyl-[E2 ubiquitin-conjugating enzyme]-L-cysteine + [acceptor protein]-L-lysine = [E2 ubiquitin-conjugating enzyme]-L-cysteine + N(6)-ubiquitinyl-[acceptor protein]-L-lysine.</text>
        <dbReference type="EC" id="2.3.2.27"/>
    </reaction>
</comment>
<feature type="domain" description="RING-type" evidence="19">
    <location>
        <begin position="684"/>
        <end position="724"/>
    </location>
</feature>
<organism evidence="21 22">
    <name type="scientific">Hydnum rufescens UP504</name>
    <dbReference type="NCBI Taxonomy" id="1448309"/>
    <lineage>
        <taxon>Eukaryota</taxon>
        <taxon>Fungi</taxon>
        <taxon>Dikarya</taxon>
        <taxon>Basidiomycota</taxon>
        <taxon>Agaricomycotina</taxon>
        <taxon>Agaricomycetes</taxon>
        <taxon>Cantharellales</taxon>
        <taxon>Hydnaceae</taxon>
        <taxon>Hydnum</taxon>
    </lineage>
</organism>
<evidence type="ECO:0000256" key="10">
    <source>
        <dbReference type="ARBA" id="ARBA00022753"/>
    </source>
</evidence>
<dbReference type="Pfam" id="PF01363">
    <property type="entry name" value="FYVE"/>
    <property type="match status" value="1"/>
</dbReference>
<dbReference type="InterPro" id="IPR011011">
    <property type="entry name" value="Znf_FYVE_PHD"/>
</dbReference>
<keyword evidence="15" id="KW-0458">Lysosome</keyword>
<keyword evidence="13" id="KW-0862">Zinc</keyword>
<dbReference type="Proteomes" id="UP000886523">
    <property type="component" value="Unassembled WGS sequence"/>
</dbReference>
<dbReference type="GO" id="GO:0070936">
    <property type="term" value="P:protein K48-linked ubiquitination"/>
    <property type="evidence" value="ECO:0007669"/>
    <property type="project" value="TreeGrafter"/>
</dbReference>
<gene>
    <name evidence="21" type="ORF">BS47DRAFT_1286570</name>
</gene>
<dbReference type="PROSITE" id="PS50178">
    <property type="entry name" value="ZF_FYVE"/>
    <property type="match status" value="1"/>
</dbReference>
<evidence type="ECO:0000256" key="7">
    <source>
        <dbReference type="ARBA" id="ARBA00022679"/>
    </source>
</evidence>
<dbReference type="AlphaFoldDB" id="A0A9P6BB06"/>
<evidence type="ECO:0000256" key="13">
    <source>
        <dbReference type="ARBA" id="ARBA00022833"/>
    </source>
</evidence>
<keyword evidence="10" id="KW-0967">Endosome</keyword>
<accession>A0A9P6BB06</accession>
<reference evidence="21" key="1">
    <citation type="journal article" date="2020" name="Nat. Commun.">
        <title>Large-scale genome sequencing of mycorrhizal fungi provides insights into the early evolution of symbiotic traits.</title>
        <authorList>
            <person name="Miyauchi S."/>
            <person name="Kiss E."/>
            <person name="Kuo A."/>
            <person name="Drula E."/>
            <person name="Kohler A."/>
            <person name="Sanchez-Garcia M."/>
            <person name="Morin E."/>
            <person name="Andreopoulos B."/>
            <person name="Barry K.W."/>
            <person name="Bonito G."/>
            <person name="Buee M."/>
            <person name="Carver A."/>
            <person name="Chen C."/>
            <person name="Cichocki N."/>
            <person name="Clum A."/>
            <person name="Culley D."/>
            <person name="Crous P.W."/>
            <person name="Fauchery L."/>
            <person name="Girlanda M."/>
            <person name="Hayes R.D."/>
            <person name="Keri Z."/>
            <person name="LaButti K."/>
            <person name="Lipzen A."/>
            <person name="Lombard V."/>
            <person name="Magnuson J."/>
            <person name="Maillard F."/>
            <person name="Murat C."/>
            <person name="Nolan M."/>
            <person name="Ohm R.A."/>
            <person name="Pangilinan J."/>
            <person name="Pereira M.F."/>
            <person name="Perotto S."/>
            <person name="Peter M."/>
            <person name="Pfister S."/>
            <person name="Riley R."/>
            <person name="Sitrit Y."/>
            <person name="Stielow J.B."/>
            <person name="Szollosi G."/>
            <person name="Zifcakova L."/>
            <person name="Stursova M."/>
            <person name="Spatafora J.W."/>
            <person name="Tedersoo L."/>
            <person name="Vaario L.M."/>
            <person name="Yamada A."/>
            <person name="Yan M."/>
            <person name="Wang P."/>
            <person name="Xu J."/>
            <person name="Bruns T."/>
            <person name="Baldrian P."/>
            <person name="Vilgalys R."/>
            <person name="Dunand C."/>
            <person name="Henrissat B."/>
            <person name="Grigoriev I.V."/>
            <person name="Hibbett D."/>
            <person name="Nagy L.G."/>
            <person name="Martin F.M."/>
        </authorList>
    </citation>
    <scope>NUCLEOTIDE SEQUENCE</scope>
    <source>
        <strain evidence="21">UP504</strain>
    </source>
</reference>
<feature type="compositionally biased region" description="Polar residues" evidence="18">
    <location>
        <begin position="234"/>
        <end position="246"/>
    </location>
</feature>
<feature type="region of interest" description="Disordered" evidence="18">
    <location>
        <begin position="231"/>
        <end position="255"/>
    </location>
</feature>
<dbReference type="GO" id="GO:0008270">
    <property type="term" value="F:zinc ion binding"/>
    <property type="evidence" value="ECO:0007669"/>
    <property type="project" value="UniProtKB-KW"/>
</dbReference>
<evidence type="ECO:0000256" key="14">
    <source>
        <dbReference type="ARBA" id="ARBA00023136"/>
    </source>
</evidence>
<dbReference type="SUPFAM" id="SSF57850">
    <property type="entry name" value="RING/U-box"/>
    <property type="match status" value="1"/>
</dbReference>
<feature type="compositionally biased region" description="Acidic residues" evidence="18">
    <location>
        <begin position="417"/>
        <end position="431"/>
    </location>
</feature>
<keyword evidence="9" id="KW-0479">Metal-binding</keyword>
<dbReference type="CDD" id="cd16489">
    <property type="entry name" value="mRING-CH-C4HC2H_ZNRF"/>
    <property type="match status" value="1"/>
</dbReference>
<sequence length="728" mass="80657">VNAASKGHLPVVRYLLAKQSANPLIRNNWGETAFDIAAAVFEIFICQVLQQAEAQAWRALGSITPYNPLAVHSTVPLIIYEHQRLDTRFKTLAVNGGRPRFSTYHLGRPGRPAPFELLLWGGESLPVSQSESTSGRIPAWRSNVQLPFLDDAFTLPPPNVTAMPSSRDGAERSHFWMSDWTLDLTDPRVNVNDGWQYSRSLDDPEERWLAEVPPQLERLLTGSGLVSAGLAGPSGSSFTDRSNGRQSPRAKLSGSNLSWARRRRWVRVMRRRLDVSPLPFQEPDGNLYNLSEDGSLVPYVADERSDFEAQDPSGGLEMTSAPSSVLAQHQDYVARARYLAAGSSGTDSSELSHLSAADIKRTINKLSRAVSELRLGILNDRDTDRRTHAEVLINTYNRELQRTRLTAGANGLFTTEDHDDNPEDDDNESDEDSFHYPSTPGSTTTARPPSIRSYHTDYFGFARPSSSRQPVDLMPQLSQAAEFRVPTNDAPQKVPARWNAPLPHPMHSQWEKDEQATECRTCKRRFTFYFRKHCRRCGRVYCNGCSSHRALLDPSDIVHDPSAPGDHSQVPSLQRVCQSCFDEVNTDVPGRLRSSQVAGMETVIVQQQSLTVPGTRRGDASSEISDLADCPVCGQSLSELGPANVQEAHVRTCLDGSSGPAVQQAGKYIVYKLPGESVLIGTECVICLEEFEKATLVARLSCLCTFHNHCLSAWLQRGRACPVHARDT</sequence>
<feature type="domain" description="FYVE-type" evidence="20">
    <location>
        <begin position="513"/>
        <end position="585"/>
    </location>
</feature>
<evidence type="ECO:0000256" key="4">
    <source>
        <dbReference type="ARBA" id="ARBA00004371"/>
    </source>
</evidence>